<protein>
    <submittedName>
        <fullName evidence="3">Tricarboxylate transporter</fullName>
    </submittedName>
</protein>
<evidence type="ECO:0000256" key="1">
    <source>
        <dbReference type="SAM" id="Phobius"/>
    </source>
</evidence>
<feature type="transmembrane region" description="Helical" evidence="1">
    <location>
        <begin position="389"/>
        <end position="408"/>
    </location>
</feature>
<dbReference type="RefSeq" id="WP_044433375.1">
    <property type="nucleotide sequence ID" value="NZ_BJYZ01000011.1"/>
</dbReference>
<feature type="transmembrane region" description="Helical" evidence="1">
    <location>
        <begin position="414"/>
        <end position="443"/>
    </location>
</feature>
<feature type="transmembrane region" description="Helical" evidence="1">
    <location>
        <begin position="355"/>
        <end position="382"/>
    </location>
</feature>
<keyword evidence="1" id="KW-0812">Transmembrane</keyword>
<accession>A0A512DPR1</accession>
<feature type="transmembrane region" description="Helical" evidence="1">
    <location>
        <begin position="200"/>
        <end position="221"/>
    </location>
</feature>
<feature type="transmembrane region" description="Helical" evidence="1">
    <location>
        <begin position="464"/>
        <end position="487"/>
    </location>
</feature>
<organism evidence="3 4">
    <name type="scientific">Skermanella aerolata</name>
    <dbReference type="NCBI Taxonomy" id="393310"/>
    <lineage>
        <taxon>Bacteria</taxon>
        <taxon>Pseudomonadati</taxon>
        <taxon>Pseudomonadota</taxon>
        <taxon>Alphaproteobacteria</taxon>
        <taxon>Rhodospirillales</taxon>
        <taxon>Azospirillaceae</taxon>
        <taxon>Skermanella</taxon>
    </lineage>
</organism>
<evidence type="ECO:0000259" key="2">
    <source>
        <dbReference type="Pfam" id="PF01970"/>
    </source>
</evidence>
<name>A0A512DPR1_9PROT</name>
<gene>
    <name evidence="3" type="ORF">SAE02_26210</name>
</gene>
<dbReference type="InterPro" id="IPR002823">
    <property type="entry name" value="DUF112_TM"/>
</dbReference>
<evidence type="ECO:0000313" key="4">
    <source>
        <dbReference type="Proteomes" id="UP000321523"/>
    </source>
</evidence>
<keyword evidence="1" id="KW-1133">Transmembrane helix</keyword>
<dbReference type="Proteomes" id="UP000321523">
    <property type="component" value="Unassembled WGS sequence"/>
</dbReference>
<feature type="transmembrane region" description="Helical" evidence="1">
    <location>
        <begin position="255"/>
        <end position="283"/>
    </location>
</feature>
<feature type="transmembrane region" description="Helical" evidence="1">
    <location>
        <begin position="319"/>
        <end position="343"/>
    </location>
</feature>
<feature type="transmembrane region" description="Helical" evidence="1">
    <location>
        <begin position="20"/>
        <end position="40"/>
    </location>
</feature>
<dbReference type="Pfam" id="PF01970">
    <property type="entry name" value="TctA"/>
    <property type="match status" value="1"/>
</dbReference>
<feature type="transmembrane region" description="Helical" evidence="1">
    <location>
        <begin position="47"/>
        <end position="69"/>
    </location>
</feature>
<dbReference type="AlphaFoldDB" id="A0A512DPR1"/>
<feature type="domain" description="DUF112" evidence="2">
    <location>
        <begin position="21"/>
        <end position="439"/>
    </location>
</feature>
<comment type="caution">
    <text evidence="3">The sequence shown here is derived from an EMBL/GenBank/DDBJ whole genome shotgun (WGS) entry which is preliminary data.</text>
</comment>
<feature type="transmembrane region" description="Helical" evidence="1">
    <location>
        <begin position="170"/>
        <end position="188"/>
    </location>
</feature>
<dbReference type="OrthoDB" id="7232499at2"/>
<dbReference type="PANTHER" id="PTHR35342:SF1">
    <property type="entry name" value="BLR4373 PROTEIN"/>
    <property type="match status" value="1"/>
</dbReference>
<sequence>MENFSNLMTGFSVALTTYHIAIMGAGVLLGILVGVLPGLGAPNGVSLLLPLTFTMDPISAIILLTSMYWGALFGGSTTSILFNIPGEPSSVATTFDGYPLARKGQATHALTLAFLSAGIGALFGVLVITGLSSWVAKFALKFSSPEYFAVYFLTFASFVGMGSASPFKTVVSMMLGFGFATVGMDTISGSLRLTYEIPDLIKGISFLIAVIGLFGIGELLLTMEEGLRFDGIRARVSPREVLKTIATLPRHWVTLLRSCLIGCWMGITPGGPTAASFMSYGLAKRFSRRGKEFGKGEPAGIVAPEAADHSAGTSAMLPMLALGIPGSATAAVMMGGLMIWGLTPGPMLFIERPDFVWGLIASMYIGNVVAVVLVLATVPLFASILRIPFSIIGPVIVVVCFIGAYTVNSGTFDLWLVLAFGLVGYVFKKLDYPIAPLVLAMVLGDKAEDAFRQSMIMARGSLAVFWSNGLVGTIMTIGVLLLLWPLLAAGISRVSGGFGRTPSIRLN</sequence>
<keyword evidence="1" id="KW-0472">Membrane</keyword>
<dbReference type="PANTHER" id="PTHR35342">
    <property type="entry name" value="TRICARBOXYLIC TRANSPORT PROTEIN"/>
    <property type="match status" value="1"/>
</dbReference>
<dbReference type="EMBL" id="BJYZ01000011">
    <property type="protein sequence ID" value="GEO38473.1"/>
    <property type="molecule type" value="Genomic_DNA"/>
</dbReference>
<proteinExistence type="predicted"/>
<reference evidence="3 4" key="1">
    <citation type="submission" date="2019-07" db="EMBL/GenBank/DDBJ databases">
        <title>Whole genome shotgun sequence of Skermanella aerolata NBRC 106429.</title>
        <authorList>
            <person name="Hosoyama A."/>
            <person name="Uohara A."/>
            <person name="Ohji S."/>
            <person name="Ichikawa N."/>
        </authorList>
    </citation>
    <scope>NUCLEOTIDE SEQUENCE [LARGE SCALE GENOMIC DNA]</scope>
    <source>
        <strain evidence="3 4">NBRC 106429</strain>
    </source>
</reference>
<evidence type="ECO:0000313" key="3">
    <source>
        <dbReference type="EMBL" id="GEO38473.1"/>
    </source>
</evidence>
<feature type="transmembrane region" description="Helical" evidence="1">
    <location>
        <begin position="147"/>
        <end position="164"/>
    </location>
</feature>
<keyword evidence="4" id="KW-1185">Reference proteome</keyword>
<feature type="transmembrane region" description="Helical" evidence="1">
    <location>
        <begin position="109"/>
        <end position="135"/>
    </location>
</feature>